<dbReference type="RefSeq" id="WP_189100299.1">
    <property type="nucleotide sequence ID" value="NZ_BMND01000018.1"/>
</dbReference>
<dbReference type="InterPro" id="IPR000014">
    <property type="entry name" value="PAS"/>
</dbReference>
<dbReference type="PANTHER" id="PTHR43156:SF2">
    <property type="entry name" value="STAGE II SPORULATION PROTEIN E"/>
    <property type="match status" value="1"/>
</dbReference>
<evidence type="ECO:0000259" key="2">
    <source>
        <dbReference type="PROSITE" id="PS50112"/>
    </source>
</evidence>
<dbReference type="SUPFAM" id="SSF55874">
    <property type="entry name" value="ATPase domain of HSP90 chaperone/DNA topoisomerase II/histidine kinase"/>
    <property type="match status" value="1"/>
</dbReference>
<dbReference type="InterPro" id="IPR003594">
    <property type="entry name" value="HATPase_dom"/>
</dbReference>
<dbReference type="InterPro" id="IPR029016">
    <property type="entry name" value="GAF-like_dom_sf"/>
</dbReference>
<dbReference type="Pfam" id="PF07228">
    <property type="entry name" value="SpoIIE"/>
    <property type="match status" value="1"/>
</dbReference>
<gene>
    <name evidence="4" type="ORF">GCM10012285_42090</name>
</gene>
<dbReference type="PANTHER" id="PTHR43156">
    <property type="entry name" value="STAGE II SPORULATION PROTEIN E-RELATED"/>
    <property type="match status" value="1"/>
</dbReference>
<dbReference type="Gene3D" id="3.30.450.40">
    <property type="match status" value="1"/>
</dbReference>
<dbReference type="Gene3D" id="3.30.565.10">
    <property type="entry name" value="Histidine kinase-like ATPase, C-terminal domain"/>
    <property type="match status" value="1"/>
</dbReference>
<dbReference type="SUPFAM" id="SSF81606">
    <property type="entry name" value="PP2C-like"/>
    <property type="match status" value="1"/>
</dbReference>
<dbReference type="EMBL" id="BMND01000018">
    <property type="protein sequence ID" value="GGN51700.1"/>
    <property type="molecule type" value="Genomic_DNA"/>
</dbReference>
<dbReference type="PROSITE" id="PS50113">
    <property type="entry name" value="PAC"/>
    <property type="match status" value="1"/>
</dbReference>
<dbReference type="CDD" id="cd16936">
    <property type="entry name" value="HATPase_RsbW-like"/>
    <property type="match status" value="1"/>
</dbReference>
<evidence type="ECO:0000313" key="4">
    <source>
        <dbReference type="EMBL" id="GGN51700.1"/>
    </source>
</evidence>
<evidence type="ECO:0000256" key="1">
    <source>
        <dbReference type="ARBA" id="ARBA00022801"/>
    </source>
</evidence>
<dbReference type="GeneID" id="301549917"/>
<name>A0ABQ2JSP1_9ACTN</name>
<dbReference type="Pfam" id="PF08448">
    <property type="entry name" value="PAS_4"/>
    <property type="match status" value="1"/>
</dbReference>
<dbReference type="Pfam" id="PF13426">
    <property type="entry name" value="PAS_9"/>
    <property type="match status" value="1"/>
</dbReference>
<dbReference type="NCBIfam" id="TIGR00229">
    <property type="entry name" value="sensory_box"/>
    <property type="match status" value="2"/>
</dbReference>
<dbReference type="Proteomes" id="UP000600080">
    <property type="component" value="Unassembled WGS sequence"/>
</dbReference>
<dbReference type="CDD" id="cd00130">
    <property type="entry name" value="PAS"/>
    <property type="match status" value="1"/>
</dbReference>
<dbReference type="InterPro" id="IPR003018">
    <property type="entry name" value="GAF"/>
</dbReference>
<reference evidence="5" key="1">
    <citation type="journal article" date="2019" name="Int. J. Syst. Evol. Microbiol.">
        <title>The Global Catalogue of Microorganisms (GCM) 10K type strain sequencing project: providing services to taxonomists for standard genome sequencing and annotation.</title>
        <authorList>
            <consortium name="The Broad Institute Genomics Platform"/>
            <consortium name="The Broad Institute Genome Sequencing Center for Infectious Disease"/>
            <person name="Wu L."/>
            <person name="Ma J."/>
        </authorList>
    </citation>
    <scope>NUCLEOTIDE SEQUENCE [LARGE SCALE GENOMIC DNA]</scope>
    <source>
        <strain evidence="5">CGMCC 4.7323</strain>
    </source>
</reference>
<evidence type="ECO:0000259" key="3">
    <source>
        <dbReference type="PROSITE" id="PS50113"/>
    </source>
</evidence>
<dbReference type="Gene3D" id="3.30.450.20">
    <property type="entry name" value="PAS domain"/>
    <property type="match status" value="2"/>
</dbReference>
<proteinExistence type="predicted"/>
<dbReference type="InterPro" id="IPR052016">
    <property type="entry name" value="Bact_Sigma-Reg"/>
</dbReference>
<protein>
    <recommendedName>
        <fullName evidence="6">PAS domain S-box protein</fullName>
    </recommendedName>
</protein>
<sequence length="823" mass="88252">MERPVFRGPSGDFAEPEGEAYAIVDGRGTVLSWSTGAQQLLGYPADEVLGRRAHTLLDDSSEAAEVAESCRGDSPAAPGEMVLRHREGHPVEAVVRVQRLTPAGGDRHWLVRAVGADSVRRRNLADALFRGLFAESPVLIDVFDTRLRYLFQNTSRSRAAGWADEVIGHTVAEAAPPGLMDFTALEARQRRVLTTGRASVAHEVRGRRPQDPDRDSFWSETIVPLRDRAGEVIGLGHMVIDVTEQARARERLAMVDEAGARIGSTLDVLHTAQELADVAVPLFADQAYVNLLDAVFSGEEPVVGPVAGAVPQRRAAMSCVPDGPTEPLVATGELDSFASGASSLFSRALSSGTPRLLSGEELIAEISRVEPRRAALVREYGVHSWLLVPMYARGGPLGTVVFVRFQRAHGFERDDVLLSEEVVARAGVCIDNARRYTQERTTASALQRTLLPRELPQLSAVEAASRYLPARGRTELGGTWFDVIPLSGARVALVMGGVAGQGLEAAMAMGRLRIAVRTLADLDLAPEELLTVLNDQVNRFMDEPGPDAGGEGLTTGAAGSTCVYAVFDPLSRRCTAAVAGHPRPVLASTDGRAELLDLPGGPPLGRSGATFASGEVTLTDGDVLVLYTRGLVESGQRGPGTGLDGLRELLSGPALTSTVRLARVCDTVVGRLLPGSPQDDAALLVARVRGLDPDRHATWELAAEPEEVGRARTLATAKLTEWGLAELEFGTELVVSELVTNALRYGSPPIRLRLIRDRTLICEVTDGSSTSPHVRRALETDEGGRGLYMVAQLAELWGTRYHTRGKTIWAQQPLPDGLLASPR</sequence>
<evidence type="ECO:0000313" key="5">
    <source>
        <dbReference type="Proteomes" id="UP000600080"/>
    </source>
</evidence>
<dbReference type="InterPro" id="IPR036890">
    <property type="entry name" value="HATPase_C_sf"/>
</dbReference>
<dbReference type="InterPro" id="IPR001932">
    <property type="entry name" value="PPM-type_phosphatase-like_dom"/>
</dbReference>
<dbReference type="SMART" id="SM00331">
    <property type="entry name" value="PP2C_SIG"/>
    <property type="match status" value="1"/>
</dbReference>
<dbReference type="SUPFAM" id="SSF55781">
    <property type="entry name" value="GAF domain-like"/>
    <property type="match status" value="1"/>
</dbReference>
<keyword evidence="1" id="KW-0378">Hydrolase</keyword>
<dbReference type="InterPro" id="IPR035965">
    <property type="entry name" value="PAS-like_dom_sf"/>
</dbReference>
<keyword evidence="5" id="KW-1185">Reference proteome</keyword>
<comment type="caution">
    <text evidence="4">The sequence shown here is derived from an EMBL/GenBank/DDBJ whole genome shotgun (WGS) entry which is preliminary data.</text>
</comment>
<dbReference type="SUPFAM" id="SSF55785">
    <property type="entry name" value="PYP-like sensor domain (PAS domain)"/>
    <property type="match status" value="2"/>
</dbReference>
<dbReference type="InterPro" id="IPR036457">
    <property type="entry name" value="PPM-type-like_dom_sf"/>
</dbReference>
<dbReference type="InterPro" id="IPR013656">
    <property type="entry name" value="PAS_4"/>
</dbReference>
<organism evidence="4 5">
    <name type="scientific">Streptomyces kronopolitis</name>
    <dbReference type="NCBI Taxonomy" id="1612435"/>
    <lineage>
        <taxon>Bacteria</taxon>
        <taxon>Bacillati</taxon>
        <taxon>Actinomycetota</taxon>
        <taxon>Actinomycetes</taxon>
        <taxon>Kitasatosporales</taxon>
        <taxon>Streptomycetaceae</taxon>
        <taxon>Streptomyces</taxon>
    </lineage>
</organism>
<dbReference type="PROSITE" id="PS50112">
    <property type="entry name" value="PAS"/>
    <property type="match status" value="1"/>
</dbReference>
<feature type="domain" description="PAS" evidence="2">
    <location>
        <begin position="23"/>
        <end position="51"/>
    </location>
</feature>
<dbReference type="Gene3D" id="3.60.40.10">
    <property type="entry name" value="PPM-type phosphatase domain"/>
    <property type="match status" value="1"/>
</dbReference>
<dbReference type="Pfam" id="PF01590">
    <property type="entry name" value="GAF"/>
    <property type="match status" value="1"/>
</dbReference>
<dbReference type="Pfam" id="PF13581">
    <property type="entry name" value="HATPase_c_2"/>
    <property type="match status" value="1"/>
</dbReference>
<accession>A0ABQ2JSP1</accession>
<dbReference type="InterPro" id="IPR000700">
    <property type="entry name" value="PAS-assoc_C"/>
</dbReference>
<feature type="domain" description="PAC" evidence="3">
    <location>
        <begin position="200"/>
        <end position="254"/>
    </location>
</feature>
<evidence type="ECO:0008006" key="6">
    <source>
        <dbReference type="Google" id="ProtNLM"/>
    </source>
</evidence>